<dbReference type="GeneID" id="19951928"/>
<reference evidence="2 3" key="1">
    <citation type="submission" date="2012-04" db="EMBL/GenBank/DDBJ databases">
        <title>The Genome Sequence of Saprolegnia declina VS20.</title>
        <authorList>
            <consortium name="The Broad Institute Genome Sequencing Platform"/>
            <person name="Russ C."/>
            <person name="Nusbaum C."/>
            <person name="Tyler B."/>
            <person name="van West P."/>
            <person name="Dieguez-Uribeondo J."/>
            <person name="de Bruijn I."/>
            <person name="Tripathy S."/>
            <person name="Jiang R."/>
            <person name="Young S.K."/>
            <person name="Zeng Q."/>
            <person name="Gargeya S."/>
            <person name="Fitzgerald M."/>
            <person name="Haas B."/>
            <person name="Abouelleil A."/>
            <person name="Alvarado L."/>
            <person name="Arachchi H.M."/>
            <person name="Berlin A."/>
            <person name="Chapman S.B."/>
            <person name="Goldberg J."/>
            <person name="Griggs A."/>
            <person name="Gujja S."/>
            <person name="Hansen M."/>
            <person name="Howarth C."/>
            <person name="Imamovic A."/>
            <person name="Larimer J."/>
            <person name="McCowen C."/>
            <person name="Montmayeur A."/>
            <person name="Murphy C."/>
            <person name="Neiman D."/>
            <person name="Pearson M."/>
            <person name="Priest M."/>
            <person name="Roberts A."/>
            <person name="Saif S."/>
            <person name="Shea T."/>
            <person name="Sisk P."/>
            <person name="Sykes S."/>
            <person name="Wortman J."/>
            <person name="Nusbaum C."/>
            <person name="Birren B."/>
        </authorList>
    </citation>
    <scope>NUCLEOTIDE SEQUENCE [LARGE SCALE GENOMIC DNA]</scope>
    <source>
        <strain evidence="2 3">VS20</strain>
    </source>
</reference>
<dbReference type="RefSeq" id="XP_008615453.1">
    <property type="nucleotide sequence ID" value="XM_008617231.1"/>
</dbReference>
<dbReference type="OrthoDB" id="4159683at2759"/>
<protein>
    <submittedName>
        <fullName evidence="2">Uncharacterized protein</fullName>
    </submittedName>
</protein>
<name>T0PZM5_SAPDV</name>
<gene>
    <name evidence="2" type="ORF">SDRG_11201</name>
</gene>
<accession>T0PZM5</accession>
<dbReference type="InParanoid" id="T0PZM5"/>
<evidence type="ECO:0000256" key="1">
    <source>
        <dbReference type="SAM" id="MobiDB-lite"/>
    </source>
</evidence>
<sequence>MRDRMDHRSAAQKMKSPKVRNHAHKVLVTEPGPVSTAYRYVTRSAAPVDTAQLPCIFDVMNAVHNDYDAFQYLNLNAVGQLFRDAWNELIQTVGCTGYALEDGDSSREMPILQSLLGLCDSDSNDPRVTIVALALMRVAKRMHEAYVMP</sequence>
<dbReference type="AlphaFoldDB" id="T0PZM5"/>
<keyword evidence="3" id="KW-1185">Reference proteome</keyword>
<dbReference type="EMBL" id="JH767171">
    <property type="protein sequence ID" value="EQC31014.1"/>
    <property type="molecule type" value="Genomic_DNA"/>
</dbReference>
<organism evidence="2 3">
    <name type="scientific">Saprolegnia diclina (strain VS20)</name>
    <dbReference type="NCBI Taxonomy" id="1156394"/>
    <lineage>
        <taxon>Eukaryota</taxon>
        <taxon>Sar</taxon>
        <taxon>Stramenopiles</taxon>
        <taxon>Oomycota</taxon>
        <taxon>Saprolegniomycetes</taxon>
        <taxon>Saprolegniales</taxon>
        <taxon>Saprolegniaceae</taxon>
        <taxon>Saprolegnia</taxon>
    </lineage>
</organism>
<feature type="region of interest" description="Disordered" evidence="1">
    <location>
        <begin position="1"/>
        <end position="23"/>
    </location>
</feature>
<proteinExistence type="predicted"/>
<dbReference type="Proteomes" id="UP000030762">
    <property type="component" value="Unassembled WGS sequence"/>
</dbReference>
<dbReference type="VEuPathDB" id="FungiDB:SDRG_11201"/>
<evidence type="ECO:0000313" key="3">
    <source>
        <dbReference type="Proteomes" id="UP000030762"/>
    </source>
</evidence>
<evidence type="ECO:0000313" key="2">
    <source>
        <dbReference type="EMBL" id="EQC31014.1"/>
    </source>
</evidence>